<dbReference type="EMBL" id="JARJCN010000023">
    <property type="protein sequence ID" value="KAJ7089805.1"/>
    <property type="molecule type" value="Genomic_DNA"/>
</dbReference>
<gene>
    <name evidence="1" type="ORF">B0H15DRAFT_839292</name>
</gene>
<proteinExistence type="predicted"/>
<reference evidence="1" key="1">
    <citation type="submission" date="2023-03" db="EMBL/GenBank/DDBJ databases">
        <title>Massive genome expansion in bonnet fungi (Mycena s.s.) driven by repeated elements and novel gene families across ecological guilds.</title>
        <authorList>
            <consortium name="Lawrence Berkeley National Laboratory"/>
            <person name="Harder C.B."/>
            <person name="Miyauchi S."/>
            <person name="Viragh M."/>
            <person name="Kuo A."/>
            <person name="Thoen E."/>
            <person name="Andreopoulos B."/>
            <person name="Lu D."/>
            <person name="Skrede I."/>
            <person name="Drula E."/>
            <person name="Henrissat B."/>
            <person name="Morin E."/>
            <person name="Kohler A."/>
            <person name="Barry K."/>
            <person name="LaButti K."/>
            <person name="Morin E."/>
            <person name="Salamov A."/>
            <person name="Lipzen A."/>
            <person name="Mereny Z."/>
            <person name="Hegedus B."/>
            <person name="Baldrian P."/>
            <person name="Stursova M."/>
            <person name="Weitz H."/>
            <person name="Taylor A."/>
            <person name="Grigoriev I.V."/>
            <person name="Nagy L.G."/>
            <person name="Martin F."/>
            <person name="Kauserud H."/>
        </authorList>
    </citation>
    <scope>NUCLEOTIDE SEQUENCE</scope>
    <source>
        <strain evidence="1">CBHHK173m</strain>
    </source>
</reference>
<evidence type="ECO:0000313" key="2">
    <source>
        <dbReference type="Proteomes" id="UP001222325"/>
    </source>
</evidence>
<feature type="non-terminal residue" evidence="1">
    <location>
        <position position="159"/>
    </location>
</feature>
<protein>
    <submittedName>
        <fullName evidence="1">Uncharacterized protein</fullName>
    </submittedName>
</protein>
<evidence type="ECO:0000313" key="1">
    <source>
        <dbReference type="EMBL" id="KAJ7089805.1"/>
    </source>
</evidence>
<comment type="caution">
    <text evidence="1">The sequence shown here is derived from an EMBL/GenBank/DDBJ whole genome shotgun (WGS) entry which is preliminary data.</text>
</comment>
<sequence length="159" mass="17553">MLLFSLPKRHLSPPGPSFNGRVAPHLPFSALSSSVSQTPPTCHPLPHGRSTPGHAFFPCAVSSLFSLLHLQTLFLPLVRNLPSRRIYDVRVNHRASMQEAVSLAGLRAAARWPGLSMPWHTAVKNPARHRPRECTRFDLRLGLLSGLDVEGCVLRLSCQ</sequence>
<dbReference type="Proteomes" id="UP001222325">
    <property type="component" value="Unassembled WGS sequence"/>
</dbReference>
<organism evidence="1 2">
    <name type="scientific">Mycena belliarum</name>
    <dbReference type="NCBI Taxonomy" id="1033014"/>
    <lineage>
        <taxon>Eukaryota</taxon>
        <taxon>Fungi</taxon>
        <taxon>Dikarya</taxon>
        <taxon>Basidiomycota</taxon>
        <taxon>Agaricomycotina</taxon>
        <taxon>Agaricomycetes</taxon>
        <taxon>Agaricomycetidae</taxon>
        <taxon>Agaricales</taxon>
        <taxon>Marasmiineae</taxon>
        <taxon>Mycenaceae</taxon>
        <taxon>Mycena</taxon>
    </lineage>
</organism>
<name>A0AAD6U4Q5_9AGAR</name>
<dbReference type="AlphaFoldDB" id="A0AAD6U4Q5"/>
<keyword evidence="2" id="KW-1185">Reference proteome</keyword>
<accession>A0AAD6U4Q5</accession>